<dbReference type="AlphaFoldDB" id="A0A3B3Z6H1"/>
<feature type="repeat" description="ANK" evidence="1">
    <location>
        <begin position="124"/>
        <end position="156"/>
    </location>
</feature>
<feature type="compositionally biased region" description="Polar residues" evidence="2">
    <location>
        <begin position="383"/>
        <end position="395"/>
    </location>
</feature>
<evidence type="ECO:0000259" key="3">
    <source>
        <dbReference type="SMART" id="SM01334"/>
    </source>
</evidence>
<dbReference type="PRINTS" id="PR01984">
    <property type="entry name" value="NOTCH1"/>
</dbReference>
<dbReference type="STRING" id="409849.ENSPMGP00000000193"/>
<dbReference type="PROSITE" id="PS50297">
    <property type="entry name" value="ANK_REP_REGION"/>
    <property type="match status" value="4"/>
</dbReference>
<feature type="compositionally biased region" description="Polar residues" evidence="2">
    <location>
        <begin position="609"/>
        <end position="640"/>
    </location>
</feature>
<dbReference type="InterPro" id="IPR022362">
    <property type="entry name" value="Notch_1"/>
</dbReference>
<dbReference type="SMART" id="SM00248">
    <property type="entry name" value="ANK"/>
    <property type="match status" value="6"/>
</dbReference>
<dbReference type="PANTHER" id="PTHR24133:SF40">
    <property type="entry name" value="ANKYRIN REPEAT DOMAIN 44"/>
    <property type="match status" value="1"/>
</dbReference>
<name>A0A3B3Z6H1_9GOBI</name>
<feature type="region of interest" description="Disordered" evidence="2">
    <location>
        <begin position="338"/>
        <end position="428"/>
    </location>
</feature>
<dbReference type="GO" id="GO:0007219">
    <property type="term" value="P:Notch signaling pathway"/>
    <property type="evidence" value="ECO:0007669"/>
    <property type="project" value="InterPro"/>
</dbReference>
<dbReference type="GO" id="GO:0038023">
    <property type="term" value="F:signaling receptor activity"/>
    <property type="evidence" value="ECO:0007669"/>
    <property type="project" value="InterPro"/>
</dbReference>
<proteinExistence type="predicted"/>
<dbReference type="Pfam" id="PF00023">
    <property type="entry name" value="Ank"/>
    <property type="match status" value="1"/>
</dbReference>
<feature type="compositionally biased region" description="Gly residues" evidence="2">
    <location>
        <begin position="506"/>
        <end position="519"/>
    </location>
</feature>
<reference evidence="4" key="2">
    <citation type="submission" date="2025-09" db="UniProtKB">
        <authorList>
            <consortium name="Ensembl"/>
        </authorList>
    </citation>
    <scope>IDENTIFICATION</scope>
</reference>
<feature type="region of interest" description="Disordered" evidence="2">
    <location>
        <begin position="562"/>
        <end position="595"/>
    </location>
</feature>
<feature type="repeat" description="ANK" evidence="1">
    <location>
        <begin position="191"/>
        <end position="223"/>
    </location>
</feature>
<dbReference type="SUPFAM" id="SSF48403">
    <property type="entry name" value="Ankyrin repeat"/>
    <property type="match status" value="1"/>
</dbReference>
<reference evidence="4" key="1">
    <citation type="submission" date="2025-08" db="UniProtKB">
        <authorList>
            <consortium name="Ensembl"/>
        </authorList>
    </citation>
    <scope>IDENTIFICATION</scope>
</reference>
<dbReference type="PANTHER" id="PTHR24133">
    <property type="entry name" value="ANKYRIN DOMAIN-CONTAINING"/>
    <property type="match status" value="1"/>
</dbReference>
<feature type="repeat" description="ANK" evidence="1">
    <location>
        <begin position="257"/>
        <end position="289"/>
    </location>
</feature>
<dbReference type="FunFam" id="1.25.40.20:FF:000005">
    <property type="entry name" value="Neurogenic locus notch 1"/>
    <property type="match status" value="1"/>
</dbReference>
<feature type="compositionally biased region" description="Low complexity" evidence="2">
    <location>
        <begin position="650"/>
        <end position="665"/>
    </location>
</feature>
<feature type="domain" description="Notch C-terminal" evidence="3">
    <location>
        <begin position="616"/>
        <end position="679"/>
    </location>
</feature>
<dbReference type="InterPro" id="IPR052391">
    <property type="entry name" value="E3_Ligase-Neurotoxin"/>
</dbReference>
<accession>A0A3B3Z6H1</accession>
<feature type="compositionally biased region" description="Polar residues" evidence="2">
    <location>
        <begin position="666"/>
        <end position="691"/>
    </location>
</feature>
<feature type="compositionally biased region" description="Low complexity" evidence="2">
    <location>
        <begin position="520"/>
        <end position="534"/>
    </location>
</feature>
<feature type="compositionally biased region" description="Polar residues" evidence="2">
    <location>
        <begin position="569"/>
        <end position="595"/>
    </location>
</feature>
<evidence type="ECO:0000256" key="1">
    <source>
        <dbReference type="PROSITE-ProRule" id="PRU00023"/>
    </source>
</evidence>
<feature type="region of interest" description="Disordered" evidence="2">
    <location>
        <begin position="609"/>
        <end position="691"/>
    </location>
</feature>
<dbReference type="SMART" id="SM01334">
    <property type="entry name" value="DUF3454"/>
    <property type="match status" value="1"/>
</dbReference>
<dbReference type="Pfam" id="PF12796">
    <property type="entry name" value="Ank_2"/>
    <property type="match status" value="2"/>
</dbReference>
<evidence type="ECO:0000313" key="4">
    <source>
        <dbReference type="Ensembl" id="ENSPMGP00000000193.1"/>
    </source>
</evidence>
<evidence type="ECO:0000256" key="2">
    <source>
        <dbReference type="SAM" id="MobiDB-lite"/>
    </source>
</evidence>
<sequence>MDDAQNDWGEDETSDVKRFKHFDEHAILDTDDQTDHRQWTQQHLDAADLRIPSIAPTPPQGEIENDCMDVNVRGPDGFTPLMIASCSGGGLETGNSEEEEDASANVINDFIYQGANLHNQTDRTGETALHLAARYARSDAAKRLLEASADANIQDNMGRTPLHAAVAADAQGVFQILIRNRATDLDARMHDGTTPLILAARLAVEGMVEELINCHADVNAIDDFGKSALHWAAAVNNVEAAIVLLKNGANKDMQNNKEETPLFLAAREGSYETAKVLLDHFANREITDHMDRLPRDIAQERMHHDIVRLMDEYNLVRSPQMHAGSLSTTLSPPLCSPNGYLGSMKQPPPQGTCLGKKARKPSAKGIGCKDGKEMKVKKKNSQDGKSGNLLDSSAVLSPVDSLESPHGYVSDVASPPMMTSPFQQSPSVSLNHLQGMSDPHLAVNHMVLPSKQELARMQFDPLPPRLTHLPVSSSTGQAAMNGQCDWLSRMHGTMSQSAQFNPIRGGPAGQGGLHQGGQHGLMASHHSNHAAASLSQMITQQIQQMQNLQQIQQQQQQSIQLQHQSSTTANNQNFMNGELSSPELQPGTGSSSIPIHTILPQDTQIRPTSMTQSIPSTQFLTPPSQHSYSGPLDNTPNHQVQVPDHPFLTPSPGSPDQWSSSSPHSNMSDWSEGISSPPTSLPSQIGPTRTV</sequence>
<keyword evidence="1" id="KW-0040">ANK repeat</keyword>
<feature type="region of interest" description="Disordered" evidence="2">
    <location>
        <begin position="1"/>
        <end position="20"/>
    </location>
</feature>
<dbReference type="GO" id="GO:0006355">
    <property type="term" value="P:regulation of DNA-templated transcription"/>
    <property type="evidence" value="ECO:0007669"/>
    <property type="project" value="InterPro"/>
</dbReference>
<dbReference type="PROSITE" id="PS50088">
    <property type="entry name" value="ANK_REPEAT"/>
    <property type="match status" value="4"/>
</dbReference>
<feature type="repeat" description="ANK" evidence="1">
    <location>
        <begin position="224"/>
        <end position="256"/>
    </location>
</feature>
<dbReference type="InterPro" id="IPR024600">
    <property type="entry name" value="Notch_C"/>
</dbReference>
<feature type="region of interest" description="Disordered" evidence="2">
    <location>
        <begin position="502"/>
        <end position="534"/>
    </location>
</feature>
<feature type="compositionally biased region" description="Acidic residues" evidence="2">
    <location>
        <begin position="1"/>
        <end position="13"/>
    </location>
</feature>
<keyword evidence="5" id="KW-1185">Reference proteome</keyword>
<dbReference type="Proteomes" id="UP000261520">
    <property type="component" value="Unplaced"/>
</dbReference>
<organism evidence="4 5">
    <name type="scientific">Periophthalmus magnuspinnatus</name>
    <dbReference type="NCBI Taxonomy" id="409849"/>
    <lineage>
        <taxon>Eukaryota</taxon>
        <taxon>Metazoa</taxon>
        <taxon>Chordata</taxon>
        <taxon>Craniata</taxon>
        <taxon>Vertebrata</taxon>
        <taxon>Euteleostomi</taxon>
        <taxon>Actinopterygii</taxon>
        <taxon>Neopterygii</taxon>
        <taxon>Teleostei</taxon>
        <taxon>Neoteleostei</taxon>
        <taxon>Acanthomorphata</taxon>
        <taxon>Gobiaria</taxon>
        <taxon>Gobiiformes</taxon>
        <taxon>Gobioidei</taxon>
        <taxon>Gobiidae</taxon>
        <taxon>Oxudercinae</taxon>
        <taxon>Periophthalmus</taxon>
    </lineage>
</organism>
<protein>
    <recommendedName>
        <fullName evidence="3">Notch C-terminal domain-containing protein</fullName>
    </recommendedName>
</protein>
<dbReference type="Ensembl" id="ENSPMGT00000000206.1">
    <property type="protein sequence ID" value="ENSPMGP00000000193.1"/>
    <property type="gene ID" value="ENSPMGG00000000204.1"/>
</dbReference>
<evidence type="ECO:0000313" key="5">
    <source>
        <dbReference type="Proteomes" id="UP000261520"/>
    </source>
</evidence>
<dbReference type="InterPro" id="IPR036770">
    <property type="entry name" value="Ankyrin_rpt-contain_sf"/>
</dbReference>
<dbReference type="Gene3D" id="1.25.40.20">
    <property type="entry name" value="Ankyrin repeat-containing domain"/>
    <property type="match status" value="1"/>
</dbReference>
<dbReference type="InterPro" id="IPR002110">
    <property type="entry name" value="Ankyrin_rpt"/>
</dbReference>